<dbReference type="PANTHER" id="PTHR12790:SF0">
    <property type="entry name" value="RNA POLYMERASE I-SPECIFIC TRANSCRIPTION INITIATION FACTOR RRN3-RELATED"/>
    <property type="match status" value="1"/>
</dbReference>
<dbReference type="EMBL" id="JAEVHI010000001">
    <property type="protein sequence ID" value="KAG5302990.1"/>
    <property type="molecule type" value="Genomic_DNA"/>
</dbReference>
<keyword evidence="3" id="KW-0648">Protein biosynthesis</keyword>
<dbReference type="Pfam" id="PF05327">
    <property type="entry name" value="RRN3"/>
    <property type="match status" value="1"/>
</dbReference>
<dbReference type="GO" id="GO:0001181">
    <property type="term" value="F:RNA polymerase I general transcription initiation factor activity"/>
    <property type="evidence" value="ECO:0007669"/>
    <property type="project" value="InterPro"/>
</dbReference>
<sequence>MVSAASAPLVPTLALFSSTRTAANSRAMMATPPTKPKPKPSKSILKTHVSAPPASAIGQKRKRVDMVMSSTAISDLGLSSDDQDAEEEGNASSPVARTHPPVAKKRARVKFEIDMPSRSNKQQQRQEQDDDDGDEKKGIENTRNEKSTAMVREEVRRAIQRHLIGDSEAYDRVKEIFTADPTELEDDGSPVYDLPSPTSLRNHLLGLFSNVSALDGSCSGLVHAVLRSEWLGRDEEYVKLFVRFLGTLAAARGTYLNSVLRVLVHGLRQAGPRTGKLPGYAIVYPSEIYARVHMAIKYVIQLIPAGSGALSPLIASSFPHDTDTAKAHIVYTRNIIKIIDYAPELRSDILALITEKLVKIDVQFQVDLEDADEDIDDDNPVAISSPEAIALGDEDDEESDTDTLASDDDDISDIESQRAKQRADTKQKIDYMIDILFEYYSIAFTNGTVDEKETVHDLLLSHFQTLILPTYRSRHTQFLLFHYSQSSPIFIDRFATTCVQIIFSRSEPTIIRQYAAAYLASFVARGAHVSSEVVRDVFDLLGTHLQNLQAEYEPTCRGPDLKRYGPFYSTAQALLYIFCFRWRDLTTAALDADITTTPASSTWLYDLDLDDARFPPQIKNVLSPAINSKLNPLKICSPAIVSEFARLTHHLHFMYLYTLIETNKRIRISSFRSRAVLAMQSRFGNVEREIKADDDLGPQLDAYFPFDPYHLPRSRRWVVDDYLEWRGIPGVDDREDEDEFDDDETTDGSVAVNDEVESEEEGMTGTDED</sequence>
<feature type="compositionally biased region" description="Acidic residues" evidence="2">
    <location>
        <begin position="733"/>
        <end position="746"/>
    </location>
</feature>
<dbReference type="InterPro" id="IPR007991">
    <property type="entry name" value="RNA_pol_I_trans_ini_fac_RRN3"/>
</dbReference>
<dbReference type="Proteomes" id="UP000670092">
    <property type="component" value="Unassembled WGS sequence"/>
</dbReference>
<name>A0A8H8D5U8_AJECA</name>
<comment type="similarity">
    <text evidence="1">Belongs to the RRN3 family.</text>
</comment>
<dbReference type="AlphaFoldDB" id="A0A8H8D5U8"/>
<evidence type="ECO:0000313" key="3">
    <source>
        <dbReference type="EMBL" id="KAG5302990.1"/>
    </source>
</evidence>
<evidence type="ECO:0000256" key="1">
    <source>
        <dbReference type="ARBA" id="ARBA00010098"/>
    </source>
</evidence>
<dbReference type="OrthoDB" id="26970at2759"/>
<protein>
    <submittedName>
        <fullName evidence="3">RNA polymerase I-specific transcription initiation factor RRN3</fullName>
    </submittedName>
</protein>
<feature type="region of interest" description="Disordered" evidence="2">
    <location>
        <begin position="24"/>
        <end position="151"/>
    </location>
</feature>
<evidence type="ECO:0000256" key="2">
    <source>
        <dbReference type="SAM" id="MobiDB-lite"/>
    </source>
</evidence>
<feature type="compositionally biased region" description="Basic and acidic residues" evidence="2">
    <location>
        <begin position="134"/>
        <end position="151"/>
    </location>
</feature>
<comment type="caution">
    <text evidence="3">The sequence shown here is derived from an EMBL/GenBank/DDBJ whole genome shotgun (WGS) entry which is preliminary data.</text>
</comment>
<evidence type="ECO:0000313" key="4">
    <source>
        <dbReference type="Proteomes" id="UP000670092"/>
    </source>
</evidence>
<dbReference type="GO" id="GO:0001042">
    <property type="term" value="F:RNA polymerase I core binding"/>
    <property type="evidence" value="ECO:0007669"/>
    <property type="project" value="TreeGrafter"/>
</dbReference>
<reference evidence="3 4" key="1">
    <citation type="submission" date="2021-01" db="EMBL/GenBank/DDBJ databases">
        <title>Chromosome-level genome assembly of a human fungal pathogen reveals clustering of transcriptionally co-regulated genes.</title>
        <authorList>
            <person name="Voorhies M."/>
            <person name="Cohen S."/>
            <person name="Shea T.P."/>
            <person name="Petrus S."/>
            <person name="Munoz J.F."/>
            <person name="Poplawski S."/>
            <person name="Goldman W.E."/>
            <person name="Michael T."/>
            <person name="Cuomo C.A."/>
            <person name="Sil A."/>
            <person name="Beyhan S."/>
        </authorList>
    </citation>
    <scope>NUCLEOTIDE SEQUENCE [LARGE SCALE GENOMIC DNA]</scope>
    <source>
        <strain evidence="3 4">G184AR</strain>
    </source>
</reference>
<dbReference type="VEuPathDB" id="FungiDB:I7I52_00815"/>
<dbReference type="GO" id="GO:0005634">
    <property type="term" value="C:nucleus"/>
    <property type="evidence" value="ECO:0007669"/>
    <property type="project" value="TreeGrafter"/>
</dbReference>
<feature type="compositionally biased region" description="Acidic residues" evidence="2">
    <location>
        <begin position="754"/>
        <end position="769"/>
    </location>
</feature>
<proteinExistence type="inferred from homology"/>
<keyword evidence="3" id="KW-0396">Initiation factor</keyword>
<dbReference type="GO" id="GO:0006361">
    <property type="term" value="P:transcription initiation at RNA polymerase I promoter"/>
    <property type="evidence" value="ECO:0007669"/>
    <property type="project" value="InterPro"/>
</dbReference>
<accession>A0A8H8D5U8</accession>
<gene>
    <name evidence="3" type="primary">RRN3</name>
    <name evidence="3" type="ORF">I7I52_00815</name>
</gene>
<dbReference type="GO" id="GO:0003743">
    <property type="term" value="F:translation initiation factor activity"/>
    <property type="evidence" value="ECO:0007669"/>
    <property type="project" value="UniProtKB-KW"/>
</dbReference>
<feature type="region of interest" description="Disordered" evidence="2">
    <location>
        <begin position="729"/>
        <end position="769"/>
    </location>
</feature>
<feature type="region of interest" description="Disordered" evidence="2">
    <location>
        <begin position="386"/>
        <end position="419"/>
    </location>
</feature>
<organism evidence="3 4">
    <name type="scientific">Ajellomyces capsulatus</name>
    <name type="common">Darling's disease fungus</name>
    <name type="synonym">Histoplasma capsulatum</name>
    <dbReference type="NCBI Taxonomy" id="5037"/>
    <lineage>
        <taxon>Eukaryota</taxon>
        <taxon>Fungi</taxon>
        <taxon>Dikarya</taxon>
        <taxon>Ascomycota</taxon>
        <taxon>Pezizomycotina</taxon>
        <taxon>Eurotiomycetes</taxon>
        <taxon>Eurotiomycetidae</taxon>
        <taxon>Onygenales</taxon>
        <taxon>Ajellomycetaceae</taxon>
        <taxon>Histoplasma</taxon>
    </lineage>
</organism>
<dbReference type="PANTHER" id="PTHR12790">
    <property type="entry name" value="TRANSCRIPTION INITIATION FACTOR IA RRN3"/>
    <property type="match status" value="1"/>
</dbReference>
<feature type="compositionally biased region" description="Acidic residues" evidence="2">
    <location>
        <begin position="392"/>
        <end position="413"/>
    </location>
</feature>